<comment type="similarity">
    <text evidence="1">Belongs to the glycosyltransferase group 1 family. Glycosyltransferase 4 subfamily.</text>
</comment>
<name>A0ABN5ACW8_9BACI</name>
<evidence type="ECO:0000313" key="5">
    <source>
        <dbReference type="EMBL" id="ASB87134.1"/>
    </source>
</evidence>
<dbReference type="SUPFAM" id="SSF53756">
    <property type="entry name" value="UDP-Glycosyltransferase/glycogen phosphorylase"/>
    <property type="match status" value="1"/>
</dbReference>
<sequence>MKVKILMITQNFYPEIGSAGNRMKNMFLMLKQKGYHVEVLTTEPTYPSREIYSQDCFWNEQEIDSDQNITRLSVQNKRYSSSLFSRLFYYLEIMLKMFFYVTKDKNKYDIVFVTSPPIFVAFVGLVAKYRYKAKLLLDIRDLWPESLKGVGVFHHSWVIWLFEKMESALYRKADHIIINSEGFRNHFKKKSEDLMKKLMFLPNAARKNEMVLREGRQDTLKFHVVYAGNIGLAQDVTILKQLAEKLDLHNISLTVISYGVHKQNFADFVHRHDLKNVNLLKPMGRQDCLNRMALCDVGIATLNNSNVFETVLPGKIIDYLTCRLPVVASLSGYPKNMIENEKIGFVTNSQSVDEMVDYILKLHHNPELLRVMKSNCGKFIEKNFLWENNINKLTNLIDKLAKG</sequence>
<evidence type="ECO:0000259" key="3">
    <source>
        <dbReference type="Pfam" id="PF00534"/>
    </source>
</evidence>
<evidence type="ECO:0008006" key="7">
    <source>
        <dbReference type="Google" id="ProtNLM"/>
    </source>
</evidence>
<proteinExistence type="inferred from homology"/>
<keyword evidence="2" id="KW-0812">Transmembrane</keyword>
<dbReference type="Pfam" id="PF00534">
    <property type="entry name" value="Glycos_transf_1"/>
    <property type="match status" value="1"/>
</dbReference>
<feature type="transmembrane region" description="Helical" evidence="2">
    <location>
        <begin position="108"/>
        <end position="127"/>
    </location>
</feature>
<evidence type="ECO:0000256" key="2">
    <source>
        <dbReference type="SAM" id="Phobius"/>
    </source>
</evidence>
<feature type="domain" description="Glycosyl transferase family 1" evidence="3">
    <location>
        <begin position="221"/>
        <end position="375"/>
    </location>
</feature>
<dbReference type="Gene3D" id="3.40.50.2000">
    <property type="entry name" value="Glycogen Phosphorylase B"/>
    <property type="match status" value="2"/>
</dbReference>
<gene>
    <name evidence="5" type="ORF">S101395_00579</name>
</gene>
<feature type="domain" description="Glycosyltransferase subfamily 4-like N-terminal" evidence="4">
    <location>
        <begin position="20"/>
        <end position="187"/>
    </location>
</feature>
<dbReference type="PANTHER" id="PTHR45947:SF3">
    <property type="entry name" value="SULFOQUINOVOSYL TRANSFERASE SQD2"/>
    <property type="match status" value="1"/>
</dbReference>
<dbReference type="Proteomes" id="UP000196877">
    <property type="component" value="Chromosome"/>
</dbReference>
<reference evidence="5 6" key="1">
    <citation type="submission" date="2017-06" db="EMBL/GenBank/DDBJ databases">
        <title>Genome sequence of Bacillus sonorensis strain SRCM101395.</title>
        <authorList>
            <person name="Cho S.H."/>
        </authorList>
    </citation>
    <scope>NUCLEOTIDE SEQUENCE [LARGE SCALE GENOMIC DNA]</scope>
    <source>
        <strain evidence="5 6">SRCM101395</strain>
    </source>
</reference>
<dbReference type="InterPro" id="IPR001296">
    <property type="entry name" value="Glyco_trans_1"/>
</dbReference>
<keyword evidence="6" id="KW-1185">Reference proteome</keyword>
<evidence type="ECO:0000256" key="1">
    <source>
        <dbReference type="ARBA" id="ARBA00009481"/>
    </source>
</evidence>
<dbReference type="CDD" id="cd03794">
    <property type="entry name" value="GT4_WbuB-like"/>
    <property type="match status" value="1"/>
</dbReference>
<dbReference type="PANTHER" id="PTHR45947">
    <property type="entry name" value="SULFOQUINOVOSYL TRANSFERASE SQD2"/>
    <property type="match status" value="1"/>
</dbReference>
<dbReference type="EMBL" id="CP021920">
    <property type="protein sequence ID" value="ASB87134.1"/>
    <property type="molecule type" value="Genomic_DNA"/>
</dbReference>
<dbReference type="RefSeq" id="WP_006639299.1">
    <property type="nucleotide sequence ID" value="NZ_BORD01000001.1"/>
</dbReference>
<evidence type="ECO:0000313" key="6">
    <source>
        <dbReference type="Proteomes" id="UP000196877"/>
    </source>
</evidence>
<protein>
    <recommendedName>
        <fullName evidence="7">Glycosyltransferase WbuB</fullName>
    </recommendedName>
</protein>
<keyword evidence="2" id="KW-0472">Membrane</keyword>
<evidence type="ECO:0000259" key="4">
    <source>
        <dbReference type="Pfam" id="PF13579"/>
    </source>
</evidence>
<dbReference type="GeneID" id="92855386"/>
<organism evidence="5 6">
    <name type="scientific">Bacillus sonorensis</name>
    <dbReference type="NCBI Taxonomy" id="119858"/>
    <lineage>
        <taxon>Bacteria</taxon>
        <taxon>Bacillati</taxon>
        <taxon>Bacillota</taxon>
        <taxon>Bacilli</taxon>
        <taxon>Bacillales</taxon>
        <taxon>Bacillaceae</taxon>
        <taxon>Bacillus</taxon>
    </lineage>
</organism>
<dbReference type="InterPro" id="IPR028098">
    <property type="entry name" value="Glyco_trans_4-like_N"/>
</dbReference>
<keyword evidence="2" id="KW-1133">Transmembrane helix</keyword>
<accession>A0ABN5ACW8</accession>
<dbReference type="InterPro" id="IPR050194">
    <property type="entry name" value="Glycosyltransferase_grp1"/>
</dbReference>
<dbReference type="Pfam" id="PF13579">
    <property type="entry name" value="Glyco_trans_4_4"/>
    <property type="match status" value="1"/>
</dbReference>